<keyword evidence="1" id="KW-0812">Transmembrane</keyword>
<feature type="transmembrane region" description="Helical" evidence="1">
    <location>
        <begin position="173"/>
        <end position="194"/>
    </location>
</feature>
<keyword evidence="1" id="KW-0472">Membrane</keyword>
<reference evidence="2 3" key="1">
    <citation type="journal article" date="2012" name="BMC Genomics">
        <title>Comparative genomics of the white-rot fungi, Phanerochaete carnosa and P. chrysosporium, to elucidate the genetic basis of the distinct wood types they colonize.</title>
        <authorList>
            <person name="Suzuki H."/>
            <person name="MacDonald J."/>
            <person name="Syed K."/>
            <person name="Salamov A."/>
            <person name="Hori C."/>
            <person name="Aerts A."/>
            <person name="Henrissat B."/>
            <person name="Wiebenga A."/>
            <person name="vanKuyk P.A."/>
            <person name="Barry K."/>
            <person name="Lindquist E."/>
            <person name="LaButti K."/>
            <person name="Lapidus A."/>
            <person name="Lucas S."/>
            <person name="Coutinho P."/>
            <person name="Gong Y."/>
            <person name="Samejima M."/>
            <person name="Mahadevan R."/>
            <person name="Abou-Zaid M."/>
            <person name="de Vries R.P."/>
            <person name="Igarashi K."/>
            <person name="Yadav J.S."/>
            <person name="Grigoriev I.V."/>
            <person name="Master E.R."/>
        </authorList>
    </citation>
    <scope>NUCLEOTIDE SEQUENCE [LARGE SCALE GENOMIC DNA]</scope>
    <source>
        <strain evidence="2 3">HHB-10118-sp</strain>
    </source>
</reference>
<feature type="transmembrane region" description="Helical" evidence="1">
    <location>
        <begin position="63"/>
        <end position="86"/>
    </location>
</feature>
<evidence type="ECO:0000256" key="1">
    <source>
        <dbReference type="SAM" id="Phobius"/>
    </source>
</evidence>
<evidence type="ECO:0000313" key="3">
    <source>
        <dbReference type="Proteomes" id="UP000008370"/>
    </source>
</evidence>
<feature type="transmembrane region" description="Helical" evidence="1">
    <location>
        <begin position="98"/>
        <end position="121"/>
    </location>
</feature>
<protein>
    <submittedName>
        <fullName evidence="2">Uncharacterized protein</fullName>
    </submittedName>
</protein>
<evidence type="ECO:0000313" key="2">
    <source>
        <dbReference type="EMBL" id="EKM56081.1"/>
    </source>
</evidence>
<feature type="transmembrane region" description="Helical" evidence="1">
    <location>
        <begin position="12"/>
        <end position="36"/>
    </location>
</feature>
<proteinExistence type="predicted"/>
<dbReference type="OrthoDB" id="10575149at2759"/>
<dbReference type="InParanoid" id="K5V0S6"/>
<dbReference type="Proteomes" id="UP000008370">
    <property type="component" value="Unassembled WGS sequence"/>
</dbReference>
<name>K5V0S6_PHACS</name>
<dbReference type="EMBL" id="JH930472">
    <property type="protein sequence ID" value="EKM56081.1"/>
    <property type="molecule type" value="Genomic_DNA"/>
</dbReference>
<accession>K5V0S6</accession>
<dbReference type="GeneID" id="18916767"/>
<sequence>MPRNGQEKPKLGSFFAQSWALVAVQLINVFCTIWIYKRHDGPLLTLDTPSLVSDKSVPGVRPVILSVLFSMITVFYAQVGMTVIYSRVSKGRSLRMRSALFALAVLAIGWTEGSCVSFGRLWPGHTYAQELEWTLLGQIFNTVFDSLMYVALCRLRREADADRQPQLSRLISIAYITIHFSIILTNLRAFGILFRTPRDGWLDHTLRIGGGLAAWNMHSVPFLLMRRTIEDDTRVAAGAGNLASESDPIAAANDAMMLVYI</sequence>
<gene>
    <name evidence="2" type="ORF">PHACADRAFT_257142</name>
</gene>
<dbReference type="HOGENOM" id="CLU_1066003_0_0_1"/>
<keyword evidence="3" id="KW-1185">Reference proteome</keyword>
<feature type="transmembrane region" description="Helical" evidence="1">
    <location>
        <begin position="133"/>
        <end position="152"/>
    </location>
</feature>
<dbReference type="KEGG" id="pco:PHACADRAFT_257142"/>
<dbReference type="AlphaFoldDB" id="K5V0S6"/>
<organism evidence="2 3">
    <name type="scientific">Phanerochaete carnosa (strain HHB-10118-sp)</name>
    <name type="common">White-rot fungus</name>
    <name type="synonym">Peniophora carnosa</name>
    <dbReference type="NCBI Taxonomy" id="650164"/>
    <lineage>
        <taxon>Eukaryota</taxon>
        <taxon>Fungi</taxon>
        <taxon>Dikarya</taxon>
        <taxon>Basidiomycota</taxon>
        <taxon>Agaricomycotina</taxon>
        <taxon>Agaricomycetes</taxon>
        <taxon>Polyporales</taxon>
        <taxon>Phanerochaetaceae</taxon>
        <taxon>Phanerochaete</taxon>
    </lineage>
</organism>
<dbReference type="RefSeq" id="XP_007396381.1">
    <property type="nucleotide sequence ID" value="XM_007396319.1"/>
</dbReference>
<keyword evidence="1" id="KW-1133">Transmembrane helix</keyword>